<reference evidence="4 5" key="1">
    <citation type="submission" date="2019-05" db="EMBL/GenBank/DDBJ databases">
        <title>Emergence of the Ug99 lineage of the wheat stem rust pathogen through somatic hybridization.</title>
        <authorList>
            <person name="Li F."/>
            <person name="Upadhyaya N.M."/>
            <person name="Sperschneider J."/>
            <person name="Matny O."/>
            <person name="Nguyen-Phuc H."/>
            <person name="Mago R."/>
            <person name="Raley C."/>
            <person name="Miller M.E."/>
            <person name="Silverstein K.A.T."/>
            <person name="Henningsen E."/>
            <person name="Hirsch C.D."/>
            <person name="Visser B."/>
            <person name="Pretorius Z.A."/>
            <person name="Steffenson B.J."/>
            <person name="Schwessinger B."/>
            <person name="Dodds P.N."/>
            <person name="Figueroa M."/>
        </authorList>
    </citation>
    <scope>NUCLEOTIDE SEQUENCE [LARGE SCALE GENOMIC DNA]</scope>
    <source>
        <strain evidence="3">21-0</strain>
        <strain evidence="2 5">Ug99</strain>
    </source>
</reference>
<dbReference type="EMBL" id="VSWC01000053">
    <property type="protein sequence ID" value="KAA1101265.1"/>
    <property type="molecule type" value="Genomic_DNA"/>
</dbReference>
<evidence type="ECO:0000313" key="5">
    <source>
        <dbReference type="Proteomes" id="UP000325313"/>
    </source>
</evidence>
<gene>
    <name evidence="3" type="ORF">PGT21_014573</name>
    <name evidence="2" type="ORF">PGTUg99_004418</name>
</gene>
<proteinExistence type="predicted"/>
<name>A0A5B0M146_PUCGR</name>
<dbReference type="Proteomes" id="UP000324748">
    <property type="component" value="Unassembled WGS sequence"/>
</dbReference>
<feature type="region of interest" description="Disordered" evidence="1">
    <location>
        <begin position="66"/>
        <end position="90"/>
    </location>
</feature>
<organism evidence="2 5">
    <name type="scientific">Puccinia graminis f. sp. tritici</name>
    <dbReference type="NCBI Taxonomy" id="56615"/>
    <lineage>
        <taxon>Eukaryota</taxon>
        <taxon>Fungi</taxon>
        <taxon>Dikarya</taxon>
        <taxon>Basidiomycota</taxon>
        <taxon>Pucciniomycotina</taxon>
        <taxon>Pucciniomycetes</taxon>
        <taxon>Pucciniales</taxon>
        <taxon>Pucciniaceae</taxon>
        <taxon>Puccinia</taxon>
    </lineage>
</organism>
<comment type="caution">
    <text evidence="2">The sequence shown here is derived from an EMBL/GenBank/DDBJ whole genome shotgun (WGS) entry which is preliminary data.</text>
</comment>
<dbReference type="EMBL" id="VDEP01000487">
    <property type="protein sequence ID" value="KAA1070036.1"/>
    <property type="molecule type" value="Genomic_DNA"/>
</dbReference>
<evidence type="ECO:0000313" key="3">
    <source>
        <dbReference type="EMBL" id="KAA1101265.1"/>
    </source>
</evidence>
<keyword evidence="4" id="KW-1185">Reference proteome</keyword>
<evidence type="ECO:0000256" key="1">
    <source>
        <dbReference type="SAM" id="MobiDB-lite"/>
    </source>
</evidence>
<dbReference type="AlphaFoldDB" id="A0A5B0M146"/>
<sequence>MLILTLSVSGTPGPDDSFWIAIPEESDNKIMEISNIPEPISKRKKKAYKPSTEEPTVVHHSIKQCGNGHLVASSPPELGGKAPAHRGGKI</sequence>
<protein>
    <submittedName>
        <fullName evidence="2">Uncharacterized protein</fullName>
    </submittedName>
</protein>
<accession>A0A5B0M146</accession>
<dbReference type="Proteomes" id="UP000325313">
    <property type="component" value="Unassembled WGS sequence"/>
</dbReference>
<evidence type="ECO:0000313" key="2">
    <source>
        <dbReference type="EMBL" id="KAA1070036.1"/>
    </source>
</evidence>
<evidence type="ECO:0000313" key="4">
    <source>
        <dbReference type="Proteomes" id="UP000324748"/>
    </source>
</evidence>